<feature type="transmembrane region" description="Helical" evidence="7">
    <location>
        <begin position="379"/>
        <end position="402"/>
    </location>
</feature>
<feature type="transmembrane region" description="Helical" evidence="7">
    <location>
        <begin position="168"/>
        <end position="192"/>
    </location>
</feature>
<dbReference type="GO" id="GO:0015833">
    <property type="term" value="P:peptide transport"/>
    <property type="evidence" value="ECO:0007669"/>
    <property type="project" value="UniProtKB-KW"/>
</dbReference>
<feature type="transmembrane region" description="Helical" evidence="7">
    <location>
        <begin position="442"/>
        <end position="467"/>
    </location>
</feature>
<comment type="caution">
    <text evidence="9">The sequence shown here is derived from an EMBL/GenBank/DDBJ whole genome shotgun (WGS) entry which is preliminary data.</text>
</comment>
<dbReference type="GO" id="GO:0016020">
    <property type="term" value="C:membrane"/>
    <property type="evidence" value="ECO:0007669"/>
    <property type="project" value="UniProtKB-SubCell"/>
</dbReference>
<evidence type="ECO:0000256" key="4">
    <source>
        <dbReference type="ARBA" id="ARBA00022856"/>
    </source>
</evidence>
<dbReference type="InterPro" id="IPR036259">
    <property type="entry name" value="MFS_trans_sf"/>
</dbReference>
<name>A0A9X1MHQ0_9BACT</name>
<dbReference type="PROSITE" id="PS50850">
    <property type="entry name" value="MFS"/>
    <property type="match status" value="1"/>
</dbReference>
<proteinExistence type="inferred from homology"/>
<keyword evidence="4" id="KW-0653">Protein transport</keyword>
<dbReference type="CDD" id="cd17346">
    <property type="entry name" value="MFS_DtpA_like"/>
    <property type="match status" value="1"/>
</dbReference>
<dbReference type="EMBL" id="JAJKFT010000002">
    <property type="protein sequence ID" value="MCC9627174.1"/>
    <property type="molecule type" value="Genomic_DNA"/>
</dbReference>
<keyword evidence="6 7" id="KW-0472">Membrane</keyword>
<feature type="transmembrane region" description="Helical" evidence="7">
    <location>
        <begin position="408"/>
        <end position="430"/>
    </location>
</feature>
<evidence type="ECO:0000256" key="1">
    <source>
        <dbReference type="ARBA" id="ARBA00004141"/>
    </source>
</evidence>
<dbReference type="AlphaFoldDB" id="A0A9X1MHQ0"/>
<keyword evidence="4" id="KW-0813">Transport</keyword>
<dbReference type="SUPFAM" id="SSF103473">
    <property type="entry name" value="MFS general substrate transporter"/>
    <property type="match status" value="1"/>
</dbReference>
<dbReference type="InterPro" id="IPR020846">
    <property type="entry name" value="MFS_dom"/>
</dbReference>
<feature type="transmembrane region" description="Helical" evidence="7">
    <location>
        <begin position="487"/>
        <end position="508"/>
    </location>
</feature>
<evidence type="ECO:0000256" key="3">
    <source>
        <dbReference type="ARBA" id="ARBA00022692"/>
    </source>
</evidence>
<dbReference type="RefSeq" id="WP_230215070.1">
    <property type="nucleotide sequence ID" value="NZ_JAJKFT010000002.1"/>
</dbReference>
<dbReference type="GO" id="GO:1904680">
    <property type="term" value="F:peptide transmembrane transporter activity"/>
    <property type="evidence" value="ECO:0007669"/>
    <property type="project" value="InterPro"/>
</dbReference>
<feature type="transmembrane region" description="Helical" evidence="7">
    <location>
        <begin position="59"/>
        <end position="80"/>
    </location>
</feature>
<evidence type="ECO:0000256" key="5">
    <source>
        <dbReference type="ARBA" id="ARBA00022989"/>
    </source>
</evidence>
<feature type="transmembrane region" description="Helical" evidence="7">
    <location>
        <begin position="34"/>
        <end position="53"/>
    </location>
</feature>
<dbReference type="InterPro" id="IPR000109">
    <property type="entry name" value="POT_fam"/>
</dbReference>
<feature type="transmembrane region" description="Helical" evidence="7">
    <location>
        <begin position="347"/>
        <end position="367"/>
    </location>
</feature>
<feature type="transmembrane region" description="Helical" evidence="7">
    <location>
        <begin position="240"/>
        <end position="261"/>
    </location>
</feature>
<keyword evidence="4" id="KW-0571">Peptide transport</keyword>
<protein>
    <submittedName>
        <fullName evidence="9">Peptide MFS transporter</fullName>
    </submittedName>
</protein>
<gene>
    <name evidence="9" type="ORF">LOC68_02025</name>
</gene>
<comment type="subcellular location">
    <subcellularLocation>
        <location evidence="1">Membrane</location>
        <topology evidence="1">Multi-pass membrane protein</topology>
    </subcellularLocation>
</comment>
<evidence type="ECO:0000256" key="2">
    <source>
        <dbReference type="ARBA" id="ARBA00005982"/>
    </source>
</evidence>
<evidence type="ECO:0000259" key="8">
    <source>
        <dbReference type="PROSITE" id="PS50850"/>
    </source>
</evidence>
<feature type="transmembrane region" description="Helical" evidence="7">
    <location>
        <begin position="198"/>
        <end position="219"/>
    </location>
</feature>
<feature type="transmembrane region" description="Helical" evidence="7">
    <location>
        <begin position="298"/>
        <end position="315"/>
    </location>
</feature>
<dbReference type="PANTHER" id="PTHR11654">
    <property type="entry name" value="OLIGOPEPTIDE TRANSPORTER-RELATED"/>
    <property type="match status" value="1"/>
</dbReference>
<reference evidence="9" key="1">
    <citation type="submission" date="2021-11" db="EMBL/GenBank/DDBJ databases">
        <title>Genome sequence.</title>
        <authorList>
            <person name="Sun Q."/>
        </authorList>
    </citation>
    <scope>NUCLEOTIDE SEQUENCE</scope>
    <source>
        <strain evidence="9">JC732</strain>
    </source>
</reference>
<sequence length="521" mass="55874">MDKLATPPIPVEGQLWGHPKGLYVLFLTEMWERFSFYGMRALLVFYLTKHFLFGDHAALGLYGAYVALGYATPVIGGLIADRYLGQRVSVTLGAILMCLGHFGMAFEGSGAEVVAQADGTTTVLRDGFGLQTFYLSLGLLIVGIGFLKPNIATIVSRLYPDEDPRRASAYTLFQMGIMLGAALSAAVCGYLGETYGWSFGFGAAGIGMLVGLLVFLGGGKHLYGVAEPPAAYKSKVAGPLTTGHIVFLGAIAAVVLFWLLVQQTAVVGYLLAAFSAVVVIYILVLSFFYCSPIERDRMLVLLAFQLAMTFFATLFEQAGGSLNLFADRNVDRALWGFEVRASQLQSVMPATIVLLAPFFAWLWPALARVGRDPRSPVKYGLTMVFMGLGFGLLAWATSAFTVQGQISVAWLVAAYVLFGVADLLIVSVSYSTVTSLSLPRIVGMMMGTSMLAISAANFLAAKVATMVALPDKKAAVSAIPVEETLSAYHQLFFGLAVAAALCAMLLFLTTPLLSRRMHGVH</sequence>
<keyword evidence="10" id="KW-1185">Reference proteome</keyword>
<evidence type="ECO:0000313" key="10">
    <source>
        <dbReference type="Proteomes" id="UP001139103"/>
    </source>
</evidence>
<evidence type="ECO:0000256" key="7">
    <source>
        <dbReference type="SAM" id="Phobius"/>
    </source>
</evidence>
<dbReference type="Gene3D" id="1.20.1250.20">
    <property type="entry name" value="MFS general substrate transporter like domains"/>
    <property type="match status" value="1"/>
</dbReference>
<keyword evidence="5 7" id="KW-1133">Transmembrane helix</keyword>
<evidence type="ECO:0000313" key="9">
    <source>
        <dbReference type="EMBL" id="MCC9627174.1"/>
    </source>
</evidence>
<dbReference type="Proteomes" id="UP001139103">
    <property type="component" value="Unassembled WGS sequence"/>
</dbReference>
<dbReference type="Pfam" id="PF00854">
    <property type="entry name" value="PTR2"/>
    <property type="match status" value="1"/>
</dbReference>
<feature type="transmembrane region" description="Helical" evidence="7">
    <location>
        <begin position="128"/>
        <end position="147"/>
    </location>
</feature>
<organism evidence="9 10">
    <name type="scientific">Blastopirellula sediminis</name>
    <dbReference type="NCBI Taxonomy" id="2894196"/>
    <lineage>
        <taxon>Bacteria</taxon>
        <taxon>Pseudomonadati</taxon>
        <taxon>Planctomycetota</taxon>
        <taxon>Planctomycetia</taxon>
        <taxon>Pirellulales</taxon>
        <taxon>Pirellulaceae</taxon>
        <taxon>Blastopirellula</taxon>
    </lineage>
</organism>
<feature type="transmembrane region" description="Helical" evidence="7">
    <location>
        <begin position="267"/>
        <end position="291"/>
    </location>
</feature>
<dbReference type="NCBIfam" id="TIGR00924">
    <property type="entry name" value="yjdL_sub1_fam"/>
    <property type="match status" value="1"/>
</dbReference>
<keyword evidence="3 7" id="KW-0812">Transmembrane</keyword>
<comment type="similarity">
    <text evidence="2">Belongs to the major facilitator superfamily. Proton-dependent oligopeptide transporter (POT/PTR) (TC 2.A.17) family.</text>
</comment>
<feature type="domain" description="Major facilitator superfamily (MFS) profile" evidence="8">
    <location>
        <begin position="21"/>
        <end position="514"/>
    </location>
</feature>
<accession>A0A9X1MHQ0</accession>
<evidence type="ECO:0000256" key="6">
    <source>
        <dbReference type="ARBA" id="ARBA00023136"/>
    </source>
</evidence>
<feature type="transmembrane region" description="Helical" evidence="7">
    <location>
        <begin position="87"/>
        <end position="108"/>
    </location>
</feature>
<dbReference type="InterPro" id="IPR005279">
    <property type="entry name" value="Dipep/tripep_permease"/>
</dbReference>